<dbReference type="Proteomes" id="UP000887574">
    <property type="component" value="Unplaced"/>
</dbReference>
<feature type="transmembrane region" description="Helical" evidence="1">
    <location>
        <begin position="231"/>
        <end position="254"/>
    </location>
</feature>
<evidence type="ECO:0000313" key="3">
    <source>
        <dbReference type="WBParaSite" id="jg1340"/>
    </source>
</evidence>
<evidence type="ECO:0000256" key="1">
    <source>
        <dbReference type="SAM" id="Phobius"/>
    </source>
</evidence>
<proteinExistence type="predicted"/>
<keyword evidence="1" id="KW-0472">Membrane</keyword>
<sequence length="261" mass="29529">MVRTSLPLLASTKWMTVLIVDVGKIVDSGVFLGKTHNTFSRTLLPPYFWTPDFSDIDYSNAKSFDFESCKFMDSVGIYLCNGMDQQTECSILQKYNCAKEILTGTITKLEPFANGFIVATNEFTSMYHSNKTHQNETIALPSNGIFFIKPDRHSLYVIGNTTLRPIPFAKIRLEHVEDPKLILDESIFQELDLAKEMLDVLQEQNYKNSNVSTSINVNATNNVSLAFEIPWQAVIAIVASVIIVFFFVVVFVVWPKKYILG</sequence>
<protein>
    <submittedName>
        <fullName evidence="3">Uncharacterized protein</fullName>
    </submittedName>
</protein>
<accession>A0A915CY64</accession>
<dbReference type="WBParaSite" id="jg1340">
    <property type="protein sequence ID" value="jg1340"/>
    <property type="gene ID" value="jg1340"/>
</dbReference>
<keyword evidence="2" id="KW-1185">Reference proteome</keyword>
<reference evidence="3" key="1">
    <citation type="submission" date="2022-11" db="UniProtKB">
        <authorList>
            <consortium name="WormBaseParasite"/>
        </authorList>
    </citation>
    <scope>IDENTIFICATION</scope>
</reference>
<name>A0A915CY64_9BILA</name>
<dbReference type="AlphaFoldDB" id="A0A915CY64"/>
<keyword evidence="1" id="KW-0812">Transmembrane</keyword>
<organism evidence="2 3">
    <name type="scientific">Ditylenchus dipsaci</name>
    <dbReference type="NCBI Taxonomy" id="166011"/>
    <lineage>
        <taxon>Eukaryota</taxon>
        <taxon>Metazoa</taxon>
        <taxon>Ecdysozoa</taxon>
        <taxon>Nematoda</taxon>
        <taxon>Chromadorea</taxon>
        <taxon>Rhabditida</taxon>
        <taxon>Tylenchina</taxon>
        <taxon>Tylenchomorpha</taxon>
        <taxon>Sphaerularioidea</taxon>
        <taxon>Anguinidae</taxon>
        <taxon>Anguininae</taxon>
        <taxon>Ditylenchus</taxon>
    </lineage>
</organism>
<keyword evidence="1" id="KW-1133">Transmembrane helix</keyword>
<evidence type="ECO:0000313" key="2">
    <source>
        <dbReference type="Proteomes" id="UP000887574"/>
    </source>
</evidence>